<dbReference type="Proteomes" id="UP000033423">
    <property type="component" value="Unassembled WGS sequence"/>
</dbReference>
<gene>
    <name evidence="1" type="ORF">MBAV_003768</name>
</gene>
<comment type="caution">
    <text evidence="1">The sequence shown here is derived from an EMBL/GenBank/DDBJ whole genome shotgun (WGS) entry which is preliminary data.</text>
</comment>
<dbReference type="EMBL" id="LACI01001641">
    <property type="protein sequence ID" value="KJU84038.1"/>
    <property type="molecule type" value="Genomic_DNA"/>
</dbReference>
<protein>
    <submittedName>
        <fullName evidence="1">Uncharacterized protein</fullName>
    </submittedName>
</protein>
<keyword evidence="2" id="KW-1185">Reference proteome</keyword>
<accession>A0A0F3GTL9</accession>
<sequence length="65" mass="6913">MTIQDKINMYCEQAIKGSRGLLRAKGGSLQGVLKGGGGGGARFSRSGSHPPLPQTAPFFPFFFLK</sequence>
<reference evidence="1 2" key="1">
    <citation type="submission" date="2015-02" db="EMBL/GenBank/DDBJ databases">
        <title>Single-cell genomics of uncultivated deep-branching MTB reveals a conserved set of magnetosome genes.</title>
        <authorList>
            <person name="Kolinko S."/>
            <person name="Richter M."/>
            <person name="Glockner F.O."/>
            <person name="Brachmann A."/>
            <person name="Schuler D."/>
        </authorList>
    </citation>
    <scope>NUCLEOTIDE SEQUENCE [LARGE SCALE GENOMIC DNA]</scope>
    <source>
        <strain evidence="1">TM-1</strain>
    </source>
</reference>
<dbReference type="AlphaFoldDB" id="A0A0F3GTL9"/>
<proteinExistence type="predicted"/>
<evidence type="ECO:0000313" key="1">
    <source>
        <dbReference type="EMBL" id="KJU84038.1"/>
    </source>
</evidence>
<organism evidence="1 2">
    <name type="scientific">Candidatus Magnetobacterium bavaricum</name>
    <dbReference type="NCBI Taxonomy" id="29290"/>
    <lineage>
        <taxon>Bacteria</taxon>
        <taxon>Pseudomonadati</taxon>
        <taxon>Nitrospirota</taxon>
        <taxon>Thermodesulfovibrionia</taxon>
        <taxon>Thermodesulfovibrionales</taxon>
        <taxon>Candidatus Magnetobacteriaceae</taxon>
        <taxon>Candidatus Magnetobacterium</taxon>
    </lineage>
</organism>
<evidence type="ECO:0000313" key="2">
    <source>
        <dbReference type="Proteomes" id="UP000033423"/>
    </source>
</evidence>
<name>A0A0F3GTL9_9BACT</name>